<comment type="caution">
    <text evidence="1">The sequence shown here is derived from an EMBL/GenBank/DDBJ whole genome shotgun (WGS) entry which is preliminary data.</text>
</comment>
<dbReference type="Pfam" id="PF16984">
    <property type="entry name" value="Grp7_allergen"/>
    <property type="match status" value="1"/>
</dbReference>
<name>A0AAV4SNW2_9ARAC</name>
<dbReference type="AlphaFoldDB" id="A0AAV4SNW2"/>
<dbReference type="InterPro" id="IPR038602">
    <property type="entry name" value="Mite_allergen_7_sf"/>
</dbReference>
<accession>A0AAV4SNW2</accession>
<dbReference type="Proteomes" id="UP001054837">
    <property type="component" value="Unassembled WGS sequence"/>
</dbReference>
<dbReference type="Gene3D" id="3.15.10.50">
    <property type="match status" value="1"/>
</dbReference>
<reference evidence="1 2" key="1">
    <citation type="submission" date="2021-06" db="EMBL/GenBank/DDBJ databases">
        <title>Caerostris darwini draft genome.</title>
        <authorList>
            <person name="Kono N."/>
            <person name="Arakawa K."/>
        </authorList>
    </citation>
    <scope>NUCLEOTIDE SEQUENCE [LARGE SCALE GENOMIC DNA]</scope>
</reference>
<gene>
    <name evidence="1" type="ORF">CDAR_33121</name>
</gene>
<dbReference type="EMBL" id="BPLQ01008042">
    <property type="protein sequence ID" value="GIY34242.1"/>
    <property type="molecule type" value="Genomic_DNA"/>
</dbReference>
<dbReference type="InterPro" id="IPR020234">
    <property type="entry name" value="Mite_allergen_group-7"/>
</dbReference>
<keyword evidence="2" id="KW-1185">Reference proteome</keyword>
<organism evidence="1 2">
    <name type="scientific">Caerostris darwini</name>
    <dbReference type="NCBI Taxonomy" id="1538125"/>
    <lineage>
        <taxon>Eukaryota</taxon>
        <taxon>Metazoa</taxon>
        <taxon>Ecdysozoa</taxon>
        <taxon>Arthropoda</taxon>
        <taxon>Chelicerata</taxon>
        <taxon>Arachnida</taxon>
        <taxon>Araneae</taxon>
        <taxon>Araneomorphae</taxon>
        <taxon>Entelegynae</taxon>
        <taxon>Araneoidea</taxon>
        <taxon>Araneidae</taxon>
        <taxon>Caerostris</taxon>
    </lineage>
</organism>
<protein>
    <submittedName>
        <fullName evidence="1">Uncharacterized protein</fullName>
    </submittedName>
</protein>
<proteinExistence type="predicted"/>
<evidence type="ECO:0000313" key="2">
    <source>
        <dbReference type="Proteomes" id="UP001054837"/>
    </source>
</evidence>
<sequence>MTFFSLPQLLERSKFEYNDFKCCKIYNCEKTRYAELKGSEYVQHVLNKIAEEPRYSLFNLNNPYCGKYKFDVSKKKVIEVENPKSFLEGLQNLRRASPCYATEKFDRLVIYADLEASNLKLKYDGQVKMFGFYPIVSMRSSLSYINFIIEMSTDAASGKYSVLHNFKIKSIGEVRIKIDGIRLFNWMVNAVNWLTTFRKEFVRNWLEKQVENYLTEEIPFIEFPILLSDDEEDEEMLNQ</sequence>
<evidence type="ECO:0000313" key="1">
    <source>
        <dbReference type="EMBL" id="GIY34242.1"/>
    </source>
</evidence>